<gene>
    <name evidence="2" type="ORF">PHYPA_014023</name>
</gene>
<evidence type="ECO:0000256" key="1">
    <source>
        <dbReference type="SAM" id="MobiDB-lite"/>
    </source>
</evidence>
<keyword evidence="4" id="KW-1185">Reference proteome</keyword>
<dbReference type="AlphaFoldDB" id="A0A2K1JZE6"/>
<reference evidence="2 4" key="1">
    <citation type="journal article" date="2008" name="Science">
        <title>The Physcomitrella genome reveals evolutionary insights into the conquest of land by plants.</title>
        <authorList>
            <person name="Rensing S."/>
            <person name="Lang D."/>
            <person name="Zimmer A."/>
            <person name="Terry A."/>
            <person name="Salamov A."/>
            <person name="Shapiro H."/>
            <person name="Nishiyama T."/>
            <person name="Perroud P.-F."/>
            <person name="Lindquist E."/>
            <person name="Kamisugi Y."/>
            <person name="Tanahashi T."/>
            <person name="Sakakibara K."/>
            <person name="Fujita T."/>
            <person name="Oishi K."/>
            <person name="Shin-I T."/>
            <person name="Kuroki Y."/>
            <person name="Toyoda A."/>
            <person name="Suzuki Y."/>
            <person name="Hashimoto A."/>
            <person name="Yamaguchi K."/>
            <person name="Sugano A."/>
            <person name="Kohara Y."/>
            <person name="Fujiyama A."/>
            <person name="Anterola A."/>
            <person name="Aoki S."/>
            <person name="Ashton N."/>
            <person name="Barbazuk W.B."/>
            <person name="Barker E."/>
            <person name="Bennetzen J."/>
            <person name="Bezanilla M."/>
            <person name="Blankenship R."/>
            <person name="Cho S.H."/>
            <person name="Dutcher S."/>
            <person name="Estelle M."/>
            <person name="Fawcett J.A."/>
            <person name="Gundlach H."/>
            <person name="Hanada K."/>
            <person name="Heyl A."/>
            <person name="Hicks K.A."/>
            <person name="Hugh J."/>
            <person name="Lohr M."/>
            <person name="Mayer K."/>
            <person name="Melkozernov A."/>
            <person name="Murata T."/>
            <person name="Nelson D."/>
            <person name="Pils B."/>
            <person name="Prigge M."/>
            <person name="Reiss B."/>
            <person name="Renner T."/>
            <person name="Rombauts S."/>
            <person name="Rushton P."/>
            <person name="Sanderfoot A."/>
            <person name="Schween G."/>
            <person name="Shiu S.-H."/>
            <person name="Stueber K."/>
            <person name="Theodoulou F.L."/>
            <person name="Tu H."/>
            <person name="Van de Peer Y."/>
            <person name="Verrier P.J."/>
            <person name="Waters E."/>
            <person name="Wood A."/>
            <person name="Yang L."/>
            <person name="Cove D."/>
            <person name="Cuming A."/>
            <person name="Hasebe M."/>
            <person name="Lucas S."/>
            <person name="Mishler D.B."/>
            <person name="Reski R."/>
            <person name="Grigoriev I."/>
            <person name="Quatrano R.S."/>
            <person name="Boore J.L."/>
        </authorList>
    </citation>
    <scope>NUCLEOTIDE SEQUENCE [LARGE SCALE GENOMIC DNA]</scope>
    <source>
        <strain evidence="3 4">cv. Gransden 2004</strain>
    </source>
</reference>
<evidence type="ECO:0000313" key="2">
    <source>
        <dbReference type="EMBL" id="PNR46903.1"/>
    </source>
</evidence>
<dbReference type="InParanoid" id="A0A2K1JZE6"/>
<accession>A0A2K1JZE6</accession>
<evidence type="ECO:0000313" key="4">
    <source>
        <dbReference type="Proteomes" id="UP000006727"/>
    </source>
</evidence>
<evidence type="ECO:0000313" key="3">
    <source>
        <dbReference type="EnsemblPlants" id="PAC:32901369.CDS.1"/>
    </source>
</evidence>
<dbReference type="Gramene" id="Pp3c10_17491V3.1">
    <property type="protein sequence ID" value="PAC:32901369.CDS.1"/>
    <property type="gene ID" value="Pp3c10_17491"/>
</dbReference>
<name>A0A2K1JZE6_PHYPA</name>
<dbReference type="EMBL" id="ABEU02000010">
    <property type="protein sequence ID" value="PNR46903.1"/>
    <property type="molecule type" value="Genomic_DNA"/>
</dbReference>
<organism evidence="2">
    <name type="scientific">Physcomitrium patens</name>
    <name type="common">Spreading-leaved earth moss</name>
    <name type="synonym">Physcomitrella patens</name>
    <dbReference type="NCBI Taxonomy" id="3218"/>
    <lineage>
        <taxon>Eukaryota</taxon>
        <taxon>Viridiplantae</taxon>
        <taxon>Streptophyta</taxon>
        <taxon>Embryophyta</taxon>
        <taxon>Bryophyta</taxon>
        <taxon>Bryophytina</taxon>
        <taxon>Bryopsida</taxon>
        <taxon>Funariidae</taxon>
        <taxon>Funariales</taxon>
        <taxon>Funariaceae</taxon>
        <taxon>Physcomitrium</taxon>
    </lineage>
</organism>
<reference evidence="3" key="3">
    <citation type="submission" date="2020-12" db="UniProtKB">
        <authorList>
            <consortium name="EnsemblPlants"/>
        </authorList>
    </citation>
    <scope>IDENTIFICATION</scope>
</reference>
<reference evidence="2 4" key="2">
    <citation type="journal article" date="2018" name="Plant J.">
        <title>The Physcomitrella patens chromosome-scale assembly reveals moss genome structure and evolution.</title>
        <authorList>
            <person name="Lang D."/>
            <person name="Ullrich K.K."/>
            <person name="Murat F."/>
            <person name="Fuchs J."/>
            <person name="Jenkins J."/>
            <person name="Haas F.B."/>
            <person name="Piednoel M."/>
            <person name="Gundlach H."/>
            <person name="Van Bel M."/>
            <person name="Meyberg R."/>
            <person name="Vives C."/>
            <person name="Morata J."/>
            <person name="Symeonidi A."/>
            <person name="Hiss M."/>
            <person name="Muchero W."/>
            <person name="Kamisugi Y."/>
            <person name="Saleh O."/>
            <person name="Blanc G."/>
            <person name="Decker E.L."/>
            <person name="van Gessel N."/>
            <person name="Grimwood J."/>
            <person name="Hayes R.D."/>
            <person name="Graham S.W."/>
            <person name="Gunter L.E."/>
            <person name="McDaniel S.F."/>
            <person name="Hoernstein S.N.W."/>
            <person name="Larsson A."/>
            <person name="Li F.W."/>
            <person name="Perroud P.F."/>
            <person name="Phillips J."/>
            <person name="Ranjan P."/>
            <person name="Rokshar D.S."/>
            <person name="Rothfels C.J."/>
            <person name="Schneider L."/>
            <person name="Shu S."/>
            <person name="Stevenson D.W."/>
            <person name="Thummler F."/>
            <person name="Tillich M."/>
            <person name="Villarreal Aguilar J.C."/>
            <person name="Widiez T."/>
            <person name="Wong G.K."/>
            <person name="Wymore A."/>
            <person name="Zhang Y."/>
            <person name="Zimmer A.D."/>
            <person name="Quatrano R.S."/>
            <person name="Mayer K.F.X."/>
            <person name="Goodstein D."/>
            <person name="Casacuberta J.M."/>
            <person name="Vandepoele K."/>
            <person name="Reski R."/>
            <person name="Cuming A.C."/>
            <person name="Tuskan G.A."/>
            <person name="Maumus F."/>
            <person name="Salse J."/>
            <person name="Schmutz J."/>
            <person name="Rensing S.A."/>
        </authorList>
    </citation>
    <scope>NUCLEOTIDE SEQUENCE [LARGE SCALE GENOMIC DNA]</scope>
    <source>
        <strain evidence="3 4">cv. Gransden 2004</strain>
    </source>
</reference>
<feature type="region of interest" description="Disordered" evidence="1">
    <location>
        <begin position="76"/>
        <end position="118"/>
    </location>
</feature>
<dbReference type="Proteomes" id="UP000006727">
    <property type="component" value="Chromosome 10"/>
</dbReference>
<proteinExistence type="predicted"/>
<feature type="compositionally biased region" description="Polar residues" evidence="1">
    <location>
        <begin position="82"/>
        <end position="97"/>
    </location>
</feature>
<sequence length="118" mass="13454">MRAVLVWKYRNPSPPELAKRPTPPTSDIVSALFRTHTPSAPKAEKARSPTVQVTRILQHRTGGPTRQNYPRITLQHFKPKSNHSPSPLTFTAESTTYPKKPSNESRKQCQLQDRSRQQ</sequence>
<protein>
    <submittedName>
        <fullName evidence="2 3">Uncharacterized protein</fullName>
    </submittedName>
</protein>
<dbReference type="EnsemblPlants" id="Pp3c10_17491V3.1">
    <property type="protein sequence ID" value="PAC:32901369.CDS.1"/>
    <property type="gene ID" value="Pp3c10_17491"/>
</dbReference>
<feature type="compositionally biased region" description="Basic and acidic residues" evidence="1">
    <location>
        <begin position="101"/>
        <end position="118"/>
    </location>
</feature>